<feature type="transmembrane region" description="Helical" evidence="1">
    <location>
        <begin position="80"/>
        <end position="100"/>
    </location>
</feature>
<protein>
    <submittedName>
        <fullName evidence="2">Uncharacterized protein</fullName>
    </submittedName>
</protein>
<dbReference type="EMBL" id="JACEIK010003230">
    <property type="protein sequence ID" value="MCD9640897.1"/>
    <property type="molecule type" value="Genomic_DNA"/>
</dbReference>
<evidence type="ECO:0000256" key="1">
    <source>
        <dbReference type="SAM" id="Phobius"/>
    </source>
</evidence>
<sequence>MITPVEPNRRLRVIDAHYSLESAGAFAVKESSRTCSINRGQPRLPLTKYRRNLSLFDLSNKRLIVAITSSIAGNKSNNTGVVATSLQFVTTTSIFVLIFVKQMLKL</sequence>
<keyword evidence="1" id="KW-0472">Membrane</keyword>
<keyword evidence="1" id="KW-0812">Transmembrane</keyword>
<comment type="caution">
    <text evidence="2">The sequence shown here is derived from an EMBL/GenBank/DDBJ whole genome shotgun (WGS) entry which is preliminary data.</text>
</comment>
<keyword evidence="1" id="KW-1133">Transmembrane helix</keyword>
<evidence type="ECO:0000313" key="2">
    <source>
        <dbReference type="EMBL" id="MCD9640897.1"/>
    </source>
</evidence>
<dbReference type="Proteomes" id="UP000823775">
    <property type="component" value="Unassembled WGS sequence"/>
</dbReference>
<gene>
    <name evidence="2" type="ORF">HAX54_026632</name>
</gene>
<name>A0ABS8V3E7_DATST</name>
<proteinExistence type="predicted"/>
<accession>A0ABS8V3E7</accession>
<keyword evidence="3" id="KW-1185">Reference proteome</keyword>
<evidence type="ECO:0000313" key="3">
    <source>
        <dbReference type="Proteomes" id="UP000823775"/>
    </source>
</evidence>
<reference evidence="2 3" key="1">
    <citation type="journal article" date="2021" name="BMC Genomics">
        <title>Datura genome reveals duplications of psychoactive alkaloid biosynthetic genes and high mutation rate following tissue culture.</title>
        <authorList>
            <person name="Rajewski A."/>
            <person name="Carter-House D."/>
            <person name="Stajich J."/>
            <person name="Litt A."/>
        </authorList>
    </citation>
    <scope>NUCLEOTIDE SEQUENCE [LARGE SCALE GENOMIC DNA]</scope>
    <source>
        <strain evidence="2">AR-01</strain>
    </source>
</reference>
<organism evidence="2 3">
    <name type="scientific">Datura stramonium</name>
    <name type="common">Jimsonweed</name>
    <name type="synonym">Common thornapple</name>
    <dbReference type="NCBI Taxonomy" id="4076"/>
    <lineage>
        <taxon>Eukaryota</taxon>
        <taxon>Viridiplantae</taxon>
        <taxon>Streptophyta</taxon>
        <taxon>Embryophyta</taxon>
        <taxon>Tracheophyta</taxon>
        <taxon>Spermatophyta</taxon>
        <taxon>Magnoliopsida</taxon>
        <taxon>eudicotyledons</taxon>
        <taxon>Gunneridae</taxon>
        <taxon>Pentapetalae</taxon>
        <taxon>asterids</taxon>
        <taxon>lamiids</taxon>
        <taxon>Solanales</taxon>
        <taxon>Solanaceae</taxon>
        <taxon>Solanoideae</taxon>
        <taxon>Datureae</taxon>
        <taxon>Datura</taxon>
    </lineage>
</organism>